<dbReference type="SUPFAM" id="SSF54001">
    <property type="entry name" value="Cysteine proteinases"/>
    <property type="match status" value="1"/>
</dbReference>
<evidence type="ECO:0000313" key="2">
    <source>
        <dbReference type="EMBL" id="OKH45030.1"/>
    </source>
</evidence>
<dbReference type="EMBL" id="MRCG01000019">
    <property type="protein sequence ID" value="OKH45030.1"/>
    <property type="molecule type" value="Genomic_DNA"/>
</dbReference>
<dbReference type="AlphaFoldDB" id="A0A1U7J0H4"/>
<evidence type="ECO:0000313" key="3">
    <source>
        <dbReference type="Proteomes" id="UP000185557"/>
    </source>
</evidence>
<name>A0A1U7J0H4_9CYAN</name>
<sequence>MFGRGRFAWCAATVLWCLNNFDGQGGLKIPIQIPGGDYTLALVEQWQTWMSDLGLYIDNTGINRPQPGDLLMFDWEQKRFDEPELDWEDHIGIFLRMSGSKFVVAEGNAQTTATGGGRTGIFEHSPIVIQGWARLPENCKYDPATKGFK</sequence>
<organism evidence="2 3">
    <name type="scientific">Phormidium tenue NIES-30</name>
    <dbReference type="NCBI Taxonomy" id="549789"/>
    <lineage>
        <taxon>Bacteria</taxon>
        <taxon>Bacillati</taxon>
        <taxon>Cyanobacteriota</taxon>
        <taxon>Cyanophyceae</taxon>
        <taxon>Oscillatoriophycideae</taxon>
        <taxon>Oscillatoriales</taxon>
        <taxon>Oscillatoriaceae</taxon>
        <taxon>Phormidium</taxon>
    </lineage>
</organism>
<dbReference type="InterPro" id="IPR038765">
    <property type="entry name" value="Papain-like_cys_pep_sf"/>
</dbReference>
<proteinExistence type="predicted"/>
<feature type="domain" description="Peptidase C51" evidence="1">
    <location>
        <begin position="6"/>
        <end position="108"/>
    </location>
</feature>
<gene>
    <name evidence="2" type="ORF">NIES30_21345</name>
</gene>
<protein>
    <recommendedName>
        <fullName evidence="1">Peptidase C51 domain-containing protein</fullName>
    </recommendedName>
</protein>
<comment type="caution">
    <text evidence="2">The sequence shown here is derived from an EMBL/GenBank/DDBJ whole genome shotgun (WGS) entry which is preliminary data.</text>
</comment>
<dbReference type="InterPro" id="IPR007921">
    <property type="entry name" value="CHAP_dom"/>
</dbReference>
<dbReference type="Pfam" id="PF05257">
    <property type="entry name" value="CHAP"/>
    <property type="match status" value="1"/>
</dbReference>
<reference evidence="2 3" key="1">
    <citation type="submission" date="2016-11" db="EMBL/GenBank/DDBJ databases">
        <title>Draft Genome Sequences of Nine Cyanobacterial Strains from Diverse Habitats.</title>
        <authorList>
            <person name="Zhu T."/>
            <person name="Hou S."/>
            <person name="Lu X."/>
            <person name="Hess W.R."/>
        </authorList>
    </citation>
    <scope>NUCLEOTIDE SEQUENCE [LARGE SCALE GENOMIC DNA]</scope>
    <source>
        <strain evidence="2 3">NIES-30</strain>
    </source>
</reference>
<keyword evidence="3" id="KW-1185">Reference proteome</keyword>
<accession>A0A1U7J0H4</accession>
<dbReference type="Proteomes" id="UP000185557">
    <property type="component" value="Unassembled WGS sequence"/>
</dbReference>
<evidence type="ECO:0000259" key="1">
    <source>
        <dbReference type="Pfam" id="PF05257"/>
    </source>
</evidence>